<feature type="non-terminal residue" evidence="2">
    <location>
        <position position="255"/>
    </location>
</feature>
<gene>
    <name evidence="2" type="ORF">ACFSDE_00525</name>
</gene>
<dbReference type="PANTHER" id="PTHR43459:SF1">
    <property type="entry name" value="EG:BACN32G11.4 PROTEIN"/>
    <property type="match status" value="1"/>
</dbReference>
<comment type="caution">
    <text evidence="2">The sequence shown here is derived from an EMBL/GenBank/DDBJ whole genome shotgun (WGS) entry which is preliminary data.</text>
</comment>
<comment type="similarity">
    <text evidence="1">Belongs to the enoyl-CoA hydratase/isomerase family.</text>
</comment>
<accession>A0ABW4TIR6</accession>
<dbReference type="InterPro" id="IPR014748">
    <property type="entry name" value="Enoyl-CoA_hydra_C"/>
</dbReference>
<evidence type="ECO:0000313" key="2">
    <source>
        <dbReference type="EMBL" id="MFD1945263.1"/>
    </source>
</evidence>
<organism evidence="2 3">
    <name type="scientific">Nocardioides aestuarii</name>
    <dbReference type="NCBI Taxonomy" id="252231"/>
    <lineage>
        <taxon>Bacteria</taxon>
        <taxon>Bacillati</taxon>
        <taxon>Actinomycetota</taxon>
        <taxon>Actinomycetes</taxon>
        <taxon>Propionibacteriales</taxon>
        <taxon>Nocardioidaceae</taxon>
        <taxon>Nocardioides</taxon>
    </lineage>
</organism>
<dbReference type="EMBL" id="JBHUGD010000001">
    <property type="protein sequence ID" value="MFD1945263.1"/>
    <property type="molecule type" value="Genomic_DNA"/>
</dbReference>
<dbReference type="CDD" id="cd06558">
    <property type="entry name" value="crotonase-like"/>
    <property type="match status" value="1"/>
</dbReference>
<proteinExistence type="inferred from homology"/>
<dbReference type="InterPro" id="IPR001753">
    <property type="entry name" value="Enoyl-CoA_hydra/iso"/>
</dbReference>
<reference evidence="3" key="1">
    <citation type="journal article" date="2019" name="Int. J. Syst. Evol. Microbiol.">
        <title>The Global Catalogue of Microorganisms (GCM) 10K type strain sequencing project: providing services to taxonomists for standard genome sequencing and annotation.</title>
        <authorList>
            <consortium name="The Broad Institute Genomics Platform"/>
            <consortium name="The Broad Institute Genome Sequencing Center for Infectious Disease"/>
            <person name="Wu L."/>
            <person name="Ma J."/>
        </authorList>
    </citation>
    <scope>NUCLEOTIDE SEQUENCE [LARGE SCALE GENOMIC DNA]</scope>
    <source>
        <strain evidence="3">CGMCC 1.12477</strain>
    </source>
</reference>
<dbReference type="SUPFAM" id="SSF52096">
    <property type="entry name" value="ClpP/crotonase"/>
    <property type="match status" value="1"/>
</dbReference>
<sequence length="255" mass="25879">MSSDLLVDLADGVLRLTIDRPEVFNALSDTLADELAERLEQAGPDDDVGVVVVTGSGSAFCAGADISAVDGGDAIDHFDVSALDRANRIVRAVTMLDKPVVAAVNGVAAGVGCSIALAADLAVVAESATFLLAFTRIGLMPDGGSTATVAASIGRARAMRMALLAEPLTAADALDAGLVGQVVPDTDLADAVDAVVRRVAAGPPLAFAATKKAVNAATLSGLEAALERERSGQTVLLRTADAAEGMRAFSEKRRP</sequence>
<evidence type="ECO:0000313" key="3">
    <source>
        <dbReference type="Proteomes" id="UP001597351"/>
    </source>
</evidence>
<dbReference type="Gene3D" id="1.10.12.10">
    <property type="entry name" value="Lyase 2-enoyl-coa Hydratase, Chain A, domain 2"/>
    <property type="match status" value="1"/>
</dbReference>
<dbReference type="Proteomes" id="UP001597351">
    <property type="component" value="Unassembled WGS sequence"/>
</dbReference>
<dbReference type="Pfam" id="PF00378">
    <property type="entry name" value="ECH_1"/>
    <property type="match status" value="1"/>
</dbReference>
<dbReference type="InterPro" id="IPR029045">
    <property type="entry name" value="ClpP/crotonase-like_dom_sf"/>
</dbReference>
<keyword evidence="3" id="KW-1185">Reference proteome</keyword>
<dbReference type="RefSeq" id="WP_379188968.1">
    <property type="nucleotide sequence ID" value="NZ_JBHUGD010000001.1"/>
</dbReference>
<dbReference type="Gene3D" id="3.90.226.10">
    <property type="entry name" value="2-enoyl-CoA Hydratase, Chain A, domain 1"/>
    <property type="match status" value="1"/>
</dbReference>
<evidence type="ECO:0000256" key="1">
    <source>
        <dbReference type="ARBA" id="ARBA00005254"/>
    </source>
</evidence>
<protein>
    <submittedName>
        <fullName evidence="2">Enoyl-CoA hydratase-related protein</fullName>
    </submittedName>
</protein>
<dbReference type="PANTHER" id="PTHR43459">
    <property type="entry name" value="ENOYL-COA HYDRATASE"/>
    <property type="match status" value="1"/>
</dbReference>
<name>A0ABW4TIR6_9ACTN</name>